<keyword evidence="3" id="KW-1185">Reference proteome</keyword>
<evidence type="ECO:0000313" key="2">
    <source>
        <dbReference type="EnsemblMetazoa" id="OVOC12195.1"/>
    </source>
</evidence>
<sequence>MKWSAIAIYCFCVFASFASSWREEMQQMLPAHKDKAKIFHFTGESTSKPKVHKFRPLQFNESIIIYMEHASYSSTWYSKSDCVIVFKFLDEQEYEIIRFTIIPGQAEYQLTCAGQHTDYAKFVDNTLDKNYEFELIFSNVGIMLFNMDRFYIKSTHCVHRIPHITKFIHTATGTFGFEAKLIERPLNFRIPDNWIISKPLPMNHKIIINYYSDVQSVITIRLLDKNQKELFVVIIDDKEHELEARNMILEPWKTACITRYKQQLITLSLNRIEISMYTDRFQIILRAPTDEDMKDTLECIAYNRIINPDDIQFITFDSTNKNAVLYSYFIKPIRAYI</sequence>
<proteinExistence type="predicted"/>
<feature type="signal peptide" evidence="1">
    <location>
        <begin position="1"/>
        <end position="20"/>
    </location>
</feature>
<dbReference type="EnsemblMetazoa" id="OVOC12195.1">
    <property type="protein sequence ID" value="OVOC12195.1"/>
    <property type="gene ID" value="WBGene00249004"/>
</dbReference>
<evidence type="ECO:0000313" key="3">
    <source>
        <dbReference type="Proteomes" id="UP000024404"/>
    </source>
</evidence>
<organism evidence="2 3">
    <name type="scientific">Onchocerca volvulus</name>
    <dbReference type="NCBI Taxonomy" id="6282"/>
    <lineage>
        <taxon>Eukaryota</taxon>
        <taxon>Metazoa</taxon>
        <taxon>Ecdysozoa</taxon>
        <taxon>Nematoda</taxon>
        <taxon>Chromadorea</taxon>
        <taxon>Rhabditida</taxon>
        <taxon>Spirurina</taxon>
        <taxon>Spiruromorpha</taxon>
        <taxon>Filarioidea</taxon>
        <taxon>Onchocercidae</taxon>
        <taxon>Onchocerca</taxon>
    </lineage>
</organism>
<reference evidence="3" key="1">
    <citation type="submission" date="2013-10" db="EMBL/GenBank/DDBJ databases">
        <title>Genome sequencing of Onchocerca volvulus.</title>
        <authorList>
            <person name="Cotton J."/>
            <person name="Tsai J."/>
            <person name="Stanley E."/>
            <person name="Tracey A."/>
            <person name="Holroyd N."/>
            <person name="Lustigman S."/>
            <person name="Berriman M."/>
        </authorList>
    </citation>
    <scope>NUCLEOTIDE SEQUENCE</scope>
</reference>
<accession>A0A8R1XRI5</accession>
<feature type="chain" id="PRO_5035736338" description="Galectin" evidence="1">
    <location>
        <begin position="21"/>
        <end position="337"/>
    </location>
</feature>
<evidence type="ECO:0008006" key="4">
    <source>
        <dbReference type="Google" id="ProtNLM"/>
    </source>
</evidence>
<name>A0A8R1XRI5_ONCVO</name>
<evidence type="ECO:0000256" key="1">
    <source>
        <dbReference type="SAM" id="SignalP"/>
    </source>
</evidence>
<dbReference type="AlphaFoldDB" id="A0A8R1XRI5"/>
<reference evidence="2" key="2">
    <citation type="submission" date="2022-06" db="UniProtKB">
        <authorList>
            <consortium name="EnsemblMetazoa"/>
        </authorList>
    </citation>
    <scope>IDENTIFICATION</scope>
</reference>
<dbReference type="Proteomes" id="UP000024404">
    <property type="component" value="Unassembled WGS sequence"/>
</dbReference>
<keyword evidence="1" id="KW-0732">Signal</keyword>
<protein>
    <recommendedName>
        <fullName evidence="4">Galectin</fullName>
    </recommendedName>
</protein>
<dbReference type="EMBL" id="CMVM020000401">
    <property type="status" value="NOT_ANNOTATED_CDS"/>
    <property type="molecule type" value="Genomic_DNA"/>
</dbReference>